<evidence type="ECO:0000313" key="1">
    <source>
        <dbReference type="EMBL" id="ORY45351.1"/>
    </source>
</evidence>
<proteinExistence type="predicted"/>
<evidence type="ECO:0000313" key="2">
    <source>
        <dbReference type="Proteomes" id="UP000193642"/>
    </source>
</evidence>
<dbReference type="AlphaFoldDB" id="A0A1Y2CE60"/>
<sequence length="73" mass="7981">MPANICHEAQAAMNNESGLIEKLSNAISHHHHHSAAEAALYLHDTMFKGRKETGGEGKATSDIEKLVLRAFRS</sequence>
<gene>
    <name evidence="1" type="ORF">BCR33DRAFT_716631</name>
</gene>
<reference evidence="1 2" key="1">
    <citation type="submission" date="2016-07" db="EMBL/GenBank/DDBJ databases">
        <title>Pervasive Adenine N6-methylation of Active Genes in Fungi.</title>
        <authorList>
            <consortium name="DOE Joint Genome Institute"/>
            <person name="Mondo S.J."/>
            <person name="Dannebaum R.O."/>
            <person name="Kuo R.C."/>
            <person name="Labutti K."/>
            <person name="Haridas S."/>
            <person name="Kuo A."/>
            <person name="Salamov A."/>
            <person name="Ahrendt S.R."/>
            <person name="Lipzen A."/>
            <person name="Sullivan W."/>
            <person name="Andreopoulos W.B."/>
            <person name="Clum A."/>
            <person name="Lindquist E."/>
            <person name="Daum C."/>
            <person name="Ramamoorthy G.K."/>
            <person name="Gryganskyi A."/>
            <person name="Culley D."/>
            <person name="Magnuson J.K."/>
            <person name="James T.Y."/>
            <person name="O'Malley M.A."/>
            <person name="Stajich J.E."/>
            <person name="Spatafora J.W."/>
            <person name="Visel A."/>
            <person name="Grigoriev I.V."/>
        </authorList>
    </citation>
    <scope>NUCLEOTIDE SEQUENCE [LARGE SCALE GENOMIC DNA]</scope>
    <source>
        <strain evidence="1 2">JEL800</strain>
    </source>
</reference>
<keyword evidence="2" id="KW-1185">Reference proteome</keyword>
<organism evidence="1 2">
    <name type="scientific">Rhizoclosmatium globosum</name>
    <dbReference type="NCBI Taxonomy" id="329046"/>
    <lineage>
        <taxon>Eukaryota</taxon>
        <taxon>Fungi</taxon>
        <taxon>Fungi incertae sedis</taxon>
        <taxon>Chytridiomycota</taxon>
        <taxon>Chytridiomycota incertae sedis</taxon>
        <taxon>Chytridiomycetes</taxon>
        <taxon>Chytridiales</taxon>
        <taxon>Chytriomycetaceae</taxon>
        <taxon>Rhizoclosmatium</taxon>
    </lineage>
</organism>
<name>A0A1Y2CE60_9FUNG</name>
<dbReference type="EMBL" id="MCGO01000020">
    <property type="protein sequence ID" value="ORY45351.1"/>
    <property type="molecule type" value="Genomic_DNA"/>
</dbReference>
<protein>
    <submittedName>
        <fullName evidence="1">Uncharacterized protein</fullName>
    </submittedName>
</protein>
<accession>A0A1Y2CE60</accession>
<dbReference type="Proteomes" id="UP000193642">
    <property type="component" value="Unassembled WGS sequence"/>
</dbReference>
<comment type="caution">
    <text evidence="1">The sequence shown here is derived from an EMBL/GenBank/DDBJ whole genome shotgun (WGS) entry which is preliminary data.</text>
</comment>